<dbReference type="Pfam" id="PF13336">
    <property type="entry name" value="AcetylCoA_hyd_C"/>
    <property type="match status" value="1"/>
</dbReference>
<evidence type="ECO:0000313" key="3">
    <source>
        <dbReference type="Proteomes" id="UP000284202"/>
    </source>
</evidence>
<gene>
    <name evidence="2" type="ORF">D3P04_06780</name>
</gene>
<dbReference type="InterPro" id="IPR037171">
    <property type="entry name" value="NagB/RpiA_transferase-like"/>
</dbReference>
<dbReference type="PANTHER" id="PTHR21432">
    <property type="entry name" value="ACETYL-COA HYDROLASE-RELATED"/>
    <property type="match status" value="1"/>
</dbReference>
<dbReference type="AlphaFoldDB" id="A0A418SZU5"/>
<dbReference type="GO" id="GO:0008775">
    <property type="term" value="F:acetate CoA-transferase activity"/>
    <property type="evidence" value="ECO:0007669"/>
    <property type="project" value="InterPro"/>
</dbReference>
<dbReference type="SUPFAM" id="SSF100950">
    <property type="entry name" value="NagB/RpiA/CoA transferase-like"/>
    <property type="match status" value="2"/>
</dbReference>
<evidence type="ECO:0000313" key="2">
    <source>
        <dbReference type="EMBL" id="RJE86430.1"/>
    </source>
</evidence>
<sequence length="427" mass="45563">MPENAEPVDAASLDLAEFLKPGDHVLIAQGAGEPLTLSRLAAMAARTVPDLTFCVGTMISDSLQACGGNASFESYGRMGELAALPRDKVRIFPGHYSEYTRNLHSGKMKADVVLIQLSLPDKCGRPCLGMGDLYLFDVARRARLVIAEINPATPRVPGTGWPDDIPIHLRVAAAAAPPSLPSGQPGPRETRIAALVAGLIPDRAVLQLGIGKLPLAIIRALKGHRDLGLHSGALPDGIPELIECDALTNSFKETDTGRSVTSMIMGGPGVWAWADGNDDIAICRTDYTHDTRVIAGLSRFTAINSAVEVDLLGQINSERAGNGGSIIGGIGGQLDFTRGAQMSEEGRAIIALPATTSRMTVSRIVPRVAEVTISKADADTVVTEYGIAELRGQAIDERARRMISIAAPEFREELCREWHDRGRHLYG</sequence>
<dbReference type="InterPro" id="IPR026888">
    <property type="entry name" value="AcetylCoA_hyd_C"/>
</dbReference>
<protein>
    <submittedName>
        <fullName evidence="2">4-hydroxybutyrate CoA-transferase</fullName>
    </submittedName>
</protein>
<dbReference type="Gene3D" id="3.30.750.70">
    <property type="entry name" value="4-hydroxybutyrate coenzyme like domains"/>
    <property type="match status" value="1"/>
</dbReference>
<dbReference type="Gene3D" id="3.40.1080.10">
    <property type="entry name" value="Glutaconate Coenzyme A-transferase"/>
    <property type="match status" value="1"/>
</dbReference>
<name>A0A418SZU5_9RHOB</name>
<reference evidence="3" key="1">
    <citation type="submission" date="2018-09" db="EMBL/GenBank/DDBJ databases">
        <title>Acidovorax cavernicola nov. sp. isolated from Gruta de las Maravillas (Aracena, Spain).</title>
        <authorList>
            <person name="Jurado V."/>
            <person name="Gutierrez-Patricio S."/>
            <person name="Gonzalez-Pimentel J.L."/>
            <person name="Miller A.Z."/>
            <person name="Laiz L."/>
            <person name="Saiz-Jimenez C."/>
        </authorList>
    </citation>
    <scope>NUCLEOTIDE SEQUENCE [LARGE SCALE GENOMIC DNA]</scope>
    <source>
        <strain evidence="3">1011MAR3C25</strain>
    </source>
</reference>
<dbReference type="Proteomes" id="UP000284202">
    <property type="component" value="Unassembled WGS sequence"/>
</dbReference>
<proteinExistence type="predicted"/>
<dbReference type="RefSeq" id="WP_119747218.1">
    <property type="nucleotide sequence ID" value="NZ_QZCG01000004.1"/>
</dbReference>
<dbReference type="PANTHER" id="PTHR21432:SF20">
    <property type="entry name" value="ACETYL-COA HYDROLASE"/>
    <property type="match status" value="1"/>
</dbReference>
<accession>A0A418SZU5</accession>
<dbReference type="InterPro" id="IPR046433">
    <property type="entry name" value="ActCoA_hydro"/>
</dbReference>
<dbReference type="InterPro" id="IPR038460">
    <property type="entry name" value="AcetylCoA_hyd_C_sf"/>
</dbReference>
<keyword evidence="3" id="KW-1185">Reference proteome</keyword>
<evidence type="ECO:0000259" key="1">
    <source>
        <dbReference type="Pfam" id="PF13336"/>
    </source>
</evidence>
<organism evidence="2 3">
    <name type="scientific">Paracoccus onubensis</name>
    <dbReference type="NCBI Taxonomy" id="1675788"/>
    <lineage>
        <taxon>Bacteria</taxon>
        <taxon>Pseudomonadati</taxon>
        <taxon>Pseudomonadota</taxon>
        <taxon>Alphaproteobacteria</taxon>
        <taxon>Rhodobacterales</taxon>
        <taxon>Paracoccaceae</taxon>
        <taxon>Paracoccus</taxon>
    </lineage>
</organism>
<keyword evidence="2" id="KW-0808">Transferase</keyword>
<comment type="caution">
    <text evidence="2">The sequence shown here is derived from an EMBL/GenBank/DDBJ whole genome shotgun (WGS) entry which is preliminary data.</text>
</comment>
<dbReference type="Gene3D" id="3.40.1080.20">
    <property type="entry name" value="Acetyl-CoA hydrolase/transferase C-terminal domain"/>
    <property type="match status" value="1"/>
</dbReference>
<feature type="domain" description="Acetyl-CoA hydrolase/transferase C-terminal" evidence="1">
    <location>
        <begin position="270"/>
        <end position="417"/>
    </location>
</feature>
<dbReference type="EMBL" id="QZCG01000004">
    <property type="protein sequence ID" value="RJE86430.1"/>
    <property type="molecule type" value="Genomic_DNA"/>
</dbReference>
<dbReference type="GO" id="GO:0006083">
    <property type="term" value="P:acetate metabolic process"/>
    <property type="evidence" value="ECO:0007669"/>
    <property type="project" value="InterPro"/>
</dbReference>
<dbReference type="OrthoDB" id="9801795at2"/>